<accession>A0A6A6WCI7</accession>
<evidence type="ECO:0000313" key="7">
    <source>
        <dbReference type="Proteomes" id="UP000799437"/>
    </source>
</evidence>
<dbReference type="GeneID" id="54481557"/>
<evidence type="ECO:0000256" key="1">
    <source>
        <dbReference type="ARBA" id="ARBA00004173"/>
    </source>
</evidence>
<evidence type="ECO:0000256" key="2">
    <source>
        <dbReference type="ARBA" id="ARBA00022980"/>
    </source>
</evidence>
<dbReference type="InterPro" id="IPR040049">
    <property type="entry name" value="Ribosomal_mS25/mL61"/>
</dbReference>
<evidence type="ECO:0000313" key="6">
    <source>
        <dbReference type="EMBL" id="KAF2760552.1"/>
    </source>
</evidence>
<keyword evidence="4" id="KW-0687">Ribonucleoprotein</keyword>
<dbReference type="GO" id="GO:0003735">
    <property type="term" value="F:structural constituent of ribosome"/>
    <property type="evidence" value="ECO:0007669"/>
    <property type="project" value="InterPro"/>
</dbReference>
<dbReference type="AlphaFoldDB" id="A0A6A6WCI7"/>
<dbReference type="Proteomes" id="UP000799437">
    <property type="component" value="Unassembled WGS sequence"/>
</dbReference>
<dbReference type="PANTHER" id="PTHR13274">
    <property type="entry name" value="MITOCHONDRIAL RIBOSOMAL PROTEIN S25"/>
    <property type="match status" value="1"/>
</dbReference>
<keyword evidence="7" id="KW-1185">Reference proteome</keyword>
<dbReference type="GO" id="GO:1990904">
    <property type="term" value="C:ribonucleoprotein complex"/>
    <property type="evidence" value="ECO:0007669"/>
    <property type="project" value="UniProtKB-KW"/>
</dbReference>
<dbReference type="OrthoDB" id="1696305at2759"/>
<reference evidence="6" key="1">
    <citation type="journal article" date="2020" name="Stud. Mycol.">
        <title>101 Dothideomycetes genomes: a test case for predicting lifestyles and emergence of pathogens.</title>
        <authorList>
            <person name="Haridas S."/>
            <person name="Albert R."/>
            <person name="Binder M."/>
            <person name="Bloem J."/>
            <person name="Labutti K."/>
            <person name="Salamov A."/>
            <person name="Andreopoulos B."/>
            <person name="Baker S."/>
            <person name="Barry K."/>
            <person name="Bills G."/>
            <person name="Bluhm B."/>
            <person name="Cannon C."/>
            <person name="Castanera R."/>
            <person name="Culley D."/>
            <person name="Daum C."/>
            <person name="Ezra D."/>
            <person name="Gonzalez J."/>
            <person name="Henrissat B."/>
            <person name="Kuo A."/>
            <person name="Liang C."/>
            <person name="Lipzen A."/>
            <person name="Lutzoni F."/>
            <person name="Magnuson J."/>
            <person name="Mondo S."/>
            <person name="Nolan M."/>
            <person name="Ohm R."/>
            <person name="Pangilinan J."/>
            <person name="Park H.-J."/>
            <person name="Ramirez L."/>
            <person name="Alfaro M."/>
            <person name="Sun H."/>
            <person name="Tritt A."/>
            <person name="Yoshinaga Y."/>
            <person name="Zwiers L.-H."/>
            <person name="Turgeon B."/>
            <person name="Goodwin S."/>
            <person name="Spatafora J."/>
            <person name="Crous P."/>
            <person name="Grigoriev I."/>
        </authorList>
    </citation>
    <scope>NUCLEOTIDE SEQUENCE</scope>
    <source>
        <strain evidence="6">CBS 121739</strain>
    </source>
</reference>
<evidence type="ECO:0000259" key="5">
    <source>
        <dbReference type="SMART" id="SM00916"/>
    </source>
</evidence>
<proteinExistence type="predicted"/>
<organism evidence="6 7">
    <name type="scientific">Pseudovirgaria hyperparasitica</name>
    <dbReference type="NCBI Taxonomy" id="470096"/>
    <lineage>
        <taxon>Eukaryota</taxon>
        <taxon>Fungi</taxon>
        <taxon>Dikarya</taxon>
        <taxon>Ascomycota</taxon>
        <taxon>Pezizomycotina</taxon>
        <taxon>Dothideomycetes</taxon>
        <taxon>Dothideomycetes incertae sedis</taxon>
        <taxon>Acrospermales</taxon>
        <taxon>Acrospermaceae</taxon>
        <taxon>Pseudovirgaria</taxon>
    </lineage>
</organism>
<protein>
    <recommendedName>
        <fullName evidence="5">Ribosomal protein/NADH dehydrogenase domain-containing protein</fullName>
    </recommendedName>
</protein>
<keyword evidence="2" id="KW-0689">Ribosomal protein</keyword>
<comment type="subcellular location">
    <subcellularLocation>
        <location evidence="1">Mitochondrion</location>
    </subcellularLocation>
</comment>
<sequence length="205" mass="23623">MTNKTLRMVSISKRMAKLKGKLLAIRIGNGAAIIPPELQMVYLRFSYSGQQGHIGAKKFWKVILPRIKYRNPAIPIRISKTVDPNTSPILELVFNKPPKNLPIDFTYIGSQAADHVRVQMDIKGMHEDKIWEKLREATDAVEVEPLEHELEAAEEPEVKRMQSQWQKEKAREFIHNRDEYIGGDIGEEYKLTPNFEENSQPLKSM</sequence>
<dbReference type="GO" id="GO:0005739">
    <property type="term" value="C:mitochondrion"/>
    <property type="evidence" value="ECO:0007669"/>
    <property type="project" value="UniProtKB-SubCell"/>
</dbReference>
<dbReference type="InterPro" id="IPR007741">
    <property type="entry name" value="Ribosomal_mL43/mS25/NADH_DH"/>
</dbReference>
<dbReference type="SMART" id="SM00916">
    <property type="entry name" value="L51_S25_CI-B8"/>
    <property type="match status" value="1"/>
</dbReference>
<name>A0A6A6WCI7_9PEZI</name>
<dbReference type="RefSeq" id="XP_033603003.1">
    <property type="nucleotide sequence ID" value="XM_033740503.1"/>
</dbReference>
<evidence type="ECO:0000256" key="4">
    <source>
        <dbReference type="ARBA" id="ARBA00023274"/>
    </source>
</evidence>
<dbReference type="SUPFAM" id="SSF52833">
    <property type="entry name" value="Thioredoxin-like"/>
    <property type="match status" value="1"/>
</dbReference>
<dbReference type="EMBL" id="ML996568">
    <property type="protein sequence ID" value="KAF2760552.1"/>
    <property type="molecule type" value="Genomic_DNA"/>
</dbReference>
<dbReference type="PANTHER" id="PTHR13274:SF2">
    <property type="entry name" value="SMALL RIBOSOMAL SUBUNIT PROTEIN MS25"/>
    <property type="match status" value="1"/>
</dbReference>
<dbReference type="GO" id="GO:0005840">
    <property type="term" value="C:ribosome"/>
    <property type="evidence" value="ECO:0007669"/>
    <property type="project" value="UniProtKB-KW"/>
</dbReference>
<feature type="domain" description="Ribosomal protein/NADH dehydrogenase" evidence="5">
    <location>
        <begin position="50"/>
        <end position="141"/>
    </location>
</feature>
<gene>
    <name evidence="6" type="ORF">EJ05DRAFT_288654</name>
</gene>
<dbReference type="InterPro" id="IPR036249">
    <property type="entry name" value="Thioredoxin-like_sf"/>
</dbReference>
<evidence type="ECO:0000256" key="3">
    <source>
        <dbReference type="ARBA" id="ARBA00023128"/>
    </source>
</evidence>
<keyword evidence="3" id="KW-0496">Mitochondrion</keyword>